<comment type="caution">
    <text evidence="1">The sequence shown here is derived from an EMBL/GenBank/DDBJ whole genome shotgun (WGS) entry which is preliminary data.</text>
</comment>
<name>A0A4Y2WGG6_ARAVE</name>
<organism evidence="1 2">
    <name type="scientific">Araneus ventricosus</name>
    <name type="common">Orbweaver spider</name>
    <name type="synonym">Epeira ventricosa</name>
    <dbReference type="NCBI Taxonomy" id="182803"/>
    <lineage>
        <taxon>Eukaryota</taxon>
        <taxon>Metazoa</taxon>
        <taxon>Ecdysozoa</taxon>
        <taxon>Arthropoda</taxon>
        <taxon>Chelicerata</taxon>
        <taxon>Arachnida</taxon>
        <taxon>Araneae</taxon>
        <taxon>Araneomorphae</taxon>
        <taxon>Entelegynae</taxon>
        <taxon>Araneoidea</taxon>
        <taxon>Araneidae</taxon>
        <taxon>Araneus</taxon>
    </lineage>
</organism>
<evidence type="ECO:0000313" key="1">
    <source>
        <dbReference type="EMBL" id="GBO35512.1"/>
    </source>
</evidence>
<accession>A0A4Y2WGG6</accession>
<gene>
    <name evidence="1" type="ORF">AVEN_213064_1</name>
</gene>
<proteinExistence type="predicted"/>
<reference evidence="1 2" key="1">
    <citation type="journal article" date="2019" name="Sci. Rep.">
        <title>Orb-weaving spider Araneus ventricosus genome elucidates the spidroin gene catalogue.</title>
        <authorList>
            <person name="Kono N."/>
            <person name="Nakamura H."/>
            <person name="Ohtoshi R."/>
            <person name="Moran D.A.P."/>
            <person name="Shinohara A."/>
            <person name="Yoshida Y."/>
            <person name="Fujiwara M."/>
            <person name="Mori M."/>
            <person name="Tomita M."/>
            <person name="Arakawa K."/>
        </authorList>
    </citation>
    <scope>NUCLEOTIDE SEQUENCE [LARGE SCALE GENOMIC DNA]</scope>
</reference>
<dbReference type="Proteomes" id="UP000499080">
    <property type="component" value="Unassembled WGS sequence"/>
</dbReference>
<dbReference type="AlphaFoldDB" id="A0A4Y2WGG6"/>
<protein>
    <submittedName>
        <fullName evidence="1">Uncharacterized protein</fullName>
    </submittedName>
</protein>
<dbReference type="EMBL" id="BGPR01059487">
    <property type="protein sequence ID" value="GBO35512.1"/>
    <property type="molecule type" value="Genomic_DNA"/>
</dbReference>
<evidence type="ECO:0000313" key="2">
    <source>
        <dbReference type="Proteomes" id="UP000499080"/>
    </source>
</evidence>
<keyword evidence="2" id="KW-1185">Reference proteome</keyword>
<sequence>MEVKCMLLNNSGSKESTLTKKSSTQIAHLILQSKSLVDQSAWVHENLITLCRNDLELQQFTVCNSVSNTQAQKLFIRLRRTSRMKLFRLVETLLEYEKRQLFIQSSSYGQPFGLCPPISSCLAFFLPPLWFLVLLPPITKSKIIEIYLLQSCKQFTVYNSPSNTQAQRLFIGLRRP</sequence>